<organism evidence="1">
    <name type="scientific">marine sediment metagenome</name>
    <dbReference type="NCBI Taxonomy" id="412755"/>
    <lineage>
        <taxon>unclassified sequences</taxon>
        <taxon>metagenomes</taxon>
        <taxon>ecological metagenomes</taxon>
    </lineage>
</organism>
<dbReference type="AlphaFoldDB" id="X1RFL3"/>
<accession>X1RFL3</accession>
<evidence type="ECO:0000313" key="1">
    <source>
        <dbReference type="EMBL" id="GAI79403.1"/>
    </source>
</evidence>
<protein>
    <submittedName>
        <fullName evidence="1">Uncharacterized protein</fullName>
    </submittedName>
</protein>
<sequence>LSLKTIIDVAKSLIVRLSPGSRFFKTLNPFNL</sequence>
<proteinExistence type="predicted"/>
<comment type="caution">
    <text evidence="1">The sequence shown here is derived from an EMBL/GenBank/DDBJ whole genome shotgun (WGS) entry which is preliminary data.</text>
</comment>
<feature type="non-terminal residue" evidence="1">
    <location>
        <position position="1"/>
    </location>
</feature>
<dbReference type="EMBL" id="BARW01006687">
    <property type="protein sequence ID" value="GAI79403.1"/>
    <property type="molecule type" value="Genomic_DNA"/>
</dbReference>
<gene>
    <name evidence="1" type="ORF">S12H4_14048</name>
</gene>
<name>X1RFL3_9ZZZZ</name>
<reference evidence="1" key="1">
    <citation type="journal article" date="2014" name="Front. Microbiol.">
        <title>High frequency of phylogenetically diverse reductive dehalogenase-homologous genes in deep subseafloor sedimentary metagenomes.</title>
        <authorList>
            <person name="Kawai M."/>
            <person name="Futagami T."/>
            <person name="Toyoda A."/>
            <person name="Takaki Y."/>
            <person name="Nishi S."/>
            <person name="Hori S."/>
            <person name="Arai W."/>
            <person name="Tsubouchi T."/>
            <person name="Morono Y."/>
            <person name="Uchiyama I."/>
            <person name="Ito T."/>
            <person name="Fujiyama A."/>
            <person name="Inagaki F."/>
            <person name="Takami H."/>
        </authorList>
    </citation>
    <scope>NUCLEOTIDE SEQUENCE</scope>
    <source>
        <strain evidence="1">Expedition CK06-06</strain>
    </source>
</reference>